<gene>
    <name evidence="1" type="ORF">NCTC10717_00708</name>
</gene>
<name>A0A380MJN4_9GAMM</name>
<dbReference type="Proteomes" id="UP000254575">
    <property type="component" value="Unassembled WGS sequence"/>
</dbReference>
<organism evidence="1 2">
    <name type="scientific">Suttonella indologenes</name>
    <dbReference type="NCBI Taxonomy" id="13276"/>
    <lineage>
        <taxon>Bacteria</taxon>
        <taxon>Pseudomonadati</taxon>
        <taxon>Pseudomonadota</taxon>
        <taxon>Gammaproteobacteria</taxon>
        <taxon>Cardiobacteriales</taxon>
        <taxon>Cardiobacteriaceae</taxon>
        <taxon>Suttonella</taxon>
    </lineage>
</organism>
<dbReference type="AlphaFoldDB" id="A0A380MJN4"/>
<proteinExistence type="predicted"/>
<evidence type="ECO:0000313" key="1">
    <source>
        <dbReference type="EMBL" id="SUO92728.1"/>
    </source>
</evidence>
<sequence>MQAFGRFYINLAVFQHDVVHFFLLAVDFRRLATGQHHGLRLYDILQRF</sequence>
<reference evidence="1 2" key="1">
    <citation type="submission" date="2018-06" db="EMBL/GenBank/DDBJ databases">
        <authorList>
            <consortium name="Pathogen Informatics"/>
            <person name="Doyle S."/>
        </authorList>
    </citation>
    <scope>NUCLEOTIDE SEQUENCE [LARGE SCALE GENOMIC DNA]</scope>
    <source>
        <strain evidence="1 2">NCTC10717</strain>
    </source>
</reference>
<evidence type="ECO:0000313" key="2">
    <source>
        <dbReference type="Proteomes" id="UP000254575"/>
    </source>
</evidence>
<keyword evidence="2" id="KW-1185">Reference proteome</keyword>
<accession>A0A380MJN4</accession>
<protein>
    <submittedName>
        <fullName evidence="1">Uncharacterized protein</fullName>
    </submittedName>
</protein>
<dbReference type="EMBL" id="UHIA01000003">
    <property type="protein sequence ID" value="SUO92728.1"/>
    <property type="molecule type" value="Genomic_DNA"/>
</dbReference>